<dbReference type="InterPro" id="IPR050801">
    <property type="entry name" value="Ca-Dep_Lectins_ImmuneDev"/>
</dbReference>
<organism evidence="1 2">
    <name type="scientific">Petrolisthes cinctipes</name>
    <name type="common">Flat porcelain crab</name>
    <dbReference type="NCBI Taxonomy" id="88211"/>
    <lineage>
        <taxon>Eukaryota</taxon>
        <taxon>Metazoa</taxon>
        <taxon>Ecdysozoa</taxon>
        <taxon>Arthropoda</taxon>
        <taxon>Crustacea</taxon>
        <taxon>Multicrustacea</taxon>
        <taxon>Malacostraca</taxon>
        <taxon>Eumalacostraca</taxon>
        <taxon>Eucarida</taxon>
        <taxon>Decapoda</taxon>
        <taxon>Pleocyemata</taxon>
        <taxon>Anomura</taxon>
        <taxon>Galatheoidea</taxon>
        <taxon>Porcellanidae</taxon>
        <taxon>Petrolisthes</taxon>
    </lineage>
</organism>
<dbReference type="AlphaFoldDB" id="A0AAE1KN82"/>
<dbReference type="InterPro" id="IPR016187">
    <property type="entry name" value="CTDL_fold"/>
</dbReference>
<name>A0AAE1KN82_PETCI</name>
<comment type="caution">
    <text evidence="1">The sequence shown here is derived from an EMBL/GenBank/DDBJ whole genome shotgun (WGS) entry which is preliminary data.</text>
</comment>
<reference evidence="1" key="1">
    <citation type="submission" date="2023-10" db="EMBL/GenBank/DDBJ databases">
        <title>Genome assemblies of two species of porcelain crab, Petrolisthes cinctipes and Petrolisthes manimaculis (Anomura: Porcellanidae).</title>
        <authorList>
            <person name="Angst P."/>
        </authorList>
    </citation>
    <scope>NUCLEOTIDE SEQUENCE</scope>
    <source>
        <strain evidence="1">PB745_01</strain>
        <tissue evidence="1">Gill</tissue>
    </source>
</reference>
<dbReference type="PANTHER" id="PTHR22801">
    <property type="entry name" value="LITHOSTATHINE"/>
    <property type="match status" value="1"/>
</dbReference>
<evidence type="ECO:0000313" key="2">
    <source>
        <dbReference type="Proteomes" id="UP001286313"/>
    </source>
</evidence>
<accession>A0AAE1KN82</accession>
<dbReference type="EMBL" id="JAWQEG010001559">
    <property type="protein sequence ID" value="KAK3878349.1"/>
    <property type="molecule type" value="Genomic_DNA"/>
</dbReference>
<keyword evidence="2" id="KW-1185">Reference proteome</keyword>
<dbReference type="Proteomes" id="UP001286313">
    <property type="component" value="Unassembled WGS sequence"/>
</dbReference>
<proteinExistence type="predicted"/>
<dbReference type="PANTHER" id="PTHR22801:SF63">
    <property type="entry name" value="C-TYPE LECTIN DOMAIN-CONTAINING PROTEIN"/>
    <property type="match status" value="1"/>
</dbReference>
<dbReference type="Gene3D" id="3.10.100.10">
    <property type="entry name" value="Mannose-Binding Protein A, subunit A"/>
    <property type="match status" value="2"/>
</dbReference>
<gene>
    <name evidence="1" type="ORF">Pcinc_016933</name>
</gene>
<protein>
    <recommendedName>
        <fullName evidence="3">C-type lectin domain-containing protein</fullName>
    </recommendedName>
</protein>
<sequence>MYFFLVQPKQTDKPTITCPENYTYDDHRCYSLVNFSLALTPAEASSHCYSQGAMLALPRTPDQLIFLQYLIYQAGAEHVGLGLHNRNDPRFQWNQTEPQEEVKVEGDGRYTILNSTSLHSTTVNSTDLPLTHYICQYPAHKECQEDPWTPTIDDGGVMVWWDGNREEGAHTYYTCGHGNAFCSGGNVMTLTCSSLNITSTSSSSFSSSSRPIWIPDTSHPTNLTCVDVTLTCPANYNGLCYRLMTPGTDWYANQALKECGSEGGMLAAPTTNTQIAFLQHLLLQAGVEEAGLGLSDRNDFGYEWEGLYNQSGKVEVEKEHPWITAQFTILFANSSKILGFLSNERRSHYICQYPGVVDCQRPPPLPTTAVDTPPELSHDGDLSFLATATYTCPQGKVFKAWLGFGVGFIIHIRPLIHFSPRHTEPPGS</sequence>
<dbReference type="SUPFAM" id="SSF56436">
    <property type="entry name" value="C-type lectin-like"/>
    <property type="match status" value="2"/>
</dbReference>
<evidence type="ECO:0008006" key="3">
    <source>
        <dbReference type="Google" id="ProtNLM"/>
    </source>
</evidence>
<dbReference type="InterPro" id="IPR016186">
    <property type="entry name" value="C-type_lectin-like/link_sf"/>
</dbReference>
<evidence type="ECO:0000313" key="1">
    <source>
        <dbReference type="EMBL" id="KAK3878349.1"/>
    </source>
</evidence>
<dbReference type="CDD" id="cd00037">
    <property type="entry name" value="CLECT"/>
    <property type="match status" value="2"/>
</dbReference>